<dbReference type="AlphaFoldDB" id="A0AAD7CV30"/>
<evidence type="ECO:0000313" key="1">
    <source>
        <dbReference type="EMBL" id="KAJ7665574.1"/>
    </source>
</evidence>
<accession>A0AAD7CV30</accession>
<name>A0AAD7CV30_MYCRO</name>
<keyword evidence="2" id="KW-1185">Reference proteome</keyword>
<sequence>MKLTELGQDILLEICAQITQGITLSSPGMTHHAVCIFPGPPAQILLDLTTMHSELTSAMCPYIWHKILLHIVPFVHALFLLFHFPYGDAEATLPPIVSVLPCFATLHSMCLSMFQSDVQPCMYMGIAAVLRVHPMINTLSMCSMVQCANFITLGSPKVYALELDFCHGDSAVLLLHLAAVRSFRLQNYKLQNLRKNWPADIWDALEHLEPGPEDMEYLPENHWIICASLKKYLEQGCCPALKSLNLSDLPAKALPYWLALICGLDLDVFTYDPYEDTEYDTLERNTSQPNVLDLLSGFPRLKHLTLSVELPSNVGEDLENDYAV</sequence>
<comment type="caution">
    <text evidence="1">The sequence shown here is derived from an EMBL/GenBank/DDBJ whole genome shotgun (WGS) entry which is preliminary data.</text>
</comment>
<proteinExistence type="predicted"/>
<organism evidence="1 2">
    <name type="scientific">Mycena rosella</name>
    <name type="common">Pink bonnet</name>
    <name type="synonym">Agaricus rosellus</name>
    <dbReference type="NCBI Taxonomy" id="1033263"/>
    <lineage>
        <taxon>Eukaryota</taxon>
        <taxon>Fungi</taxon>
        <taxon>Dikarya</taxon>
        <taxon>Basidiomycota</taxon>
        <taxon>Agaricomycotina</taxon>
        <taxon>Agaricomycetes</taxon>
        <taxon>Agaricomycetidae</taxon>
        <taxon>Agaricales</taxon>
        <taxon>Marasmiineae</taxon>
        <taxon>Mycenaceae</taxon>
        <taxon>Mycena</taxon>
    </lineage>
</organism>
<dbReference type="Proteomes" id="UP001221757">
    <property type="component" value="Unassembled WGS sequence"/>
</dbReference>
<gene>
    <name evidence="1" type="ORF">B0H17DRAFT_1210911</name>
</gene>
<reference evidence="1" key="1">
    <citation type="submission" date="2023-03" db="EMBL/GenBank/DDBJ databases">
        <title>Massive genome expansion in bonnet fungi (Mycena s.s.) driven by repeated elements and novel gene families across ecological guilds.</title>
        <authorList>
            <consortium name="Lawrence Berkeley National Laboratory"/>
            <person name="Harder C.B."/>
            <person name="Miyauchi S."/>
            <person name="Viragh M."/>
            <person name="Kuo A."/>
            <person name="Thoen E."/>
            <person name="Andreopoulos B."/>
            <person name="Lu D."/>
            <person name="Skrede I."/>
            <person name="Drula E."/>
            <person name="Henrissat B."/>
            <person name="Morin E."/>
            <person name="Kohler A."/>
            <person name="Barry K."/>
            <person name="LaButti K."/>
            <person name="Morin E."/>
            <person name="Salamov A."/>
            <person name="Lipzen A."/>
            <person name="Mereny Z."/>
            <person name="Hegedus B."/>
            <person name="Baldrian P."/>
            <person name="Stursova M."/>
            <person name="Weitz H."/>
            <person name="Taylor A."/>
            <person name="Grigoriev I.V."/>
            <person name="Nagy L.G."/>
            <person name="Martin F."/>
            <person name="Kauserud H."/>
        </authorList>
    </citation>
    <scope>NUCLEOTIDE SEQUENCE</scope>
    <source>
        <strain evidence="1">CBHHK067</strain>
    </source>
</reference>
<dbReference type="EMBL" id="JARKIE010000215">
    <property type="protein sequence ID" value="KAJ7665574.1"/>
    <property type="molecule type" value="Genomic_DNA"/>
</dbReference>
<evidence type="ECO:0000313" key="2">
    <source>
        <dbReference type="Proteomes" id="UP001221757"/>
    </source>
</evidence>
<protein>
    <submittedName>
        <fullName evidence="1">Uncharacterized protein</fullName>
    </submittedName>
</protein>